<dbReference type="InterPro" id="IPR016035">
    <property type="entry name" value="Acyl_Trfase/lysoPLipase"/>
</dbReference>
<feature type="short sequence motif" description="GXSXG" evidence="3">
    <location>
        <begin position="49"/>
        <end position="53"/>
    </location>
</feature>
<dbReference type="Pfam" id="PF01734">
    <property type="entry name" value="Patatin"/>
    <property type="match status" value="1"/>
</dbReference>
<sequence>MAKKILSICGGGIRGIIPGMMLVSLEEKLQKKSNNPEARIADYFDLVAGTSTGAILGAAYLCPGPNGRPKFTAQEAVDIYLEQGDDIFDVSVWRSLGTLKGLADERYSAKELEKSLHAAFGETKLSELLKPTCFVAYDIFHREQIIFKQHTAIEKNRDFLVRDLLRGGSAAPTYFETARIYSLPPKQQKFVLVDGGMVANDPTLCAFTETIKTDGIEGISDVMILSLGTGKELKRYSYPDMKDLGFLGWAKPSVDIALEGGPQITVHHMKQITSTLPEAKYHWIQPELHGADLALDNASPENLERLRNAGLRNATEHDDKLEEIADFLVNDHRKSQE</sequence>
<dbReference type="Gene3D" id="3.40.1090.10">
    <property type="entry name" value="Cytosolic phospholipase A2 catalytic domain"/>
    <property type="match status" value="1"/>
</dbReference>
<feature type="active site" description="Proton acceptor" evidence="3">
    <location>
        <position position="194"/>
    </location>
</feature>
<feature type="short sequence motif" description="GXGXXG" evidence="3">
    <location>
        <begin position="10"/>
        <end position="15"/>
    </location>
</feature>
<reference evidence="5 6" key="1">
    <citation type="submission" date="2022-07" db="EMBL/GenBank/DDBJ databases">
        <title>Photobacterium pectinilyticum sp. nov., a marine bacterium isolated from surface seawater of Qingdao offshore.</title>
        <authorList>
            <person name="Wang X."/>
        </authorList>
    </citation>
    <scope>NUCLEOTIDE SEQUENCE [LARGE SCALE GENOMIC DNA]</scope>
    <source>
        <strain evidence="5 6">ZSDE20</strain>
    </source>
</reference>
<evidence type="ECO:0000313" key="5">
    <source>
        <dbReference type="EMBL" id="MCQ1059724.1"/>
    </source>
</evidence>
<protein>
    <submittedName>
        <fullName evidence="5">Patatin-like phospholipase family protein</fullName>
    </submittedName>
</protein>
<accession>A0ABT1N8Z4</accession>
<comment type="similarity">
    <text evidence="1">Belongs to the patatin family.</text>
</comment>
<dbReference type="SUPFAM" id="SSF52151">
    <property type="entry name" value="FabD/lysophospholipase-like"/>
    <property type="match status" value="1"/>
</dbReference>
<feature type="domain" description="PNPLA" evidence="4">
    <location>
        <begin position="6"/>
        <end position="207"/>
    </location>
</feature>
<dbReference type="Proteomes" id="UP001524460">
    <property type="component" value="Unassembled WGS sequence"/>
</dbReference>
<evidence type="ECO:0000256" key="1">
    <source>
        <dbReference type="ARBA" id="ARBA00010240"/>
    </source>
</evidence>
<dbReference type="EMBL" id="JANEYT010000044">
    <property type="protein sequence ID" value="MCQ1059724.1"/>
    <property type="molecule type" value="Genomic_DNA"/>
</dbReference>
<keyword evidence="3" id="KW-0378">Hydrolase</keyword>
<organism evidence="5 6">
    <name type="scientific">Photobacterium pectinilyticum</name>
    <dbReference type="NCBI Taxonomy" id="2906793"/>
    <lineage>
        <taxon>Bacteria</taxon>
        <taxon>Pseudomonadati</taxon>
        <taxon>Pseudomonadota</taxon>
        <taxon>Gammaproteobacteria</taxon>
        <taxon>Vibrionales</taxon>
        <taxon>Vibrionaceae</taxon>
        <taxon>Photobacterium</taxon>
    </lineage>
</organism>
<dbReference type="InterPro" id="IPR002641">
    <property type="entry name" value="PNPLA_dom"/>
</dbReference>
<dbReference type="PANTHER" id="PTHR32176:SF92">
    <property type="entry name" value="XYLOSE ISOMERASE"/>
    <property type="match status" value="1"/>
</dbReference>
<evidence type="ECO:0000256" key="3">
    <source>
        <dbReference type="PROSITE-ProRule" id="PRU01161"/>
    </source>
</evidence>
<gene>
    <name evidence="5" type="ORF">NHN17_16875</name>
</gene>
<keyword evidence="6" id="KW-1185">Reference proteome</keyword>
<evidence type="ECO:0000256" key="2">
    <source>
        <dbReference type="ARBA" id="ARBA00023098"/>
    </source>
</evidence>
<dbReference type="PROSITE" id="PS51635">
    <property type="entry name" value="PNPLA"/>
    <property type="match status" value="1"/>
</dbReference>
<feature type="short sequence motif" description="DGA/G" evidence="3">
    <location>
        <begin position="194"/>
        <end position="196"/>
    </location>
</feature>
<comment type="caution">
    <text evidence="5">The sequence shown here is derived from an EMBL/GenBank/DDBJ whole genome shotgun (WGS) entry which is preliminary data.</text>
</comment>
<proteinExistence type="inferred from homology"/>
<evidence type="ECO:0000313" key="6">
    <source>
        <dbReference type="Proteomes" id="UP001524460"/>
    </source>
</evidence>
<keyword evidence="3" id="KW-0442">Lipid degradation</keyword>
<name>A0ABT1N8Z4_9GAMM</name>
<dbReference type="PANTHER" id="PTHR32176">
    <property type="entry name" value="XYLOSE ISOMERASE"/>
    <property type="match status" value="1"/>
</dbReference>
<dbReference type="RefSeq" id="WP_255043818.1">
    <property type="nucleotide sequence ID" value="NZ_JANEYT010000044.1"/>
</dbReference>
<evidence type="ECO:0000259" key="4">
    <source>
        <dbReference type="PROSITE" id="PS51635"/>
    </source>
</evidence>
<keyword evidence="2 3" id="KW-0443">Lipid metabolism</keyword>
<feature type="active site" description="Nucleophile" evidence="3">
    <location>
        <position position="51"/>
    </location>
</feature>